<evidence type="ECO:0000256" key="2">
    <source>
        <dbReference type="SAM" id="Phobius"/>
    </source>
</evidence>
<keyword evidence="4" id="KW-1185">Reference proteome</keyword>
<dbReference type="AlphaFoldDB" id="A0A9N8HLI5"/>
<protein>
    <submittedName>
        <fullName evidence="3">2oxoglutarate dehydrogenase</fullName>
    </submittedName>
</protein>
<feature type="transmembrane region" description="Helical" evidence="2">
    <location>
        <begin position="310"/>
        <end position="337"/>
    </location>
</feature>
<accession>A0A9N8HLI5</accession>
<organism evidence="3 4">
    <name type="scientific">Seminavis robusta</name>
    <dbReference type="NCBI Taxonomy" id="568900"/>
    <lineage>
        <taxon>Eukaryota</taxon>
        <taxon>Sar</taxon>
        <taxon>Stramenopiles</taxon>
        <taxon>Ochrophyta</taxon>
        <taxon>Bacillariophyta</taxon>
        <taxon>Bacillariophyceae</taxon>
        <taxon>Bacillariophycidae</taxon>
        <taxon>Naviculales</taxon>
        <taxon>Naviculaceae</taxon>
        <taxon>Seminavis</taxon>
    </lineage>
</organism>
<feature type="transmembrane region" description="Helical" evidence="2">
    <location>
        <begin position="51"/>
        <end position="70"/>
    </location>
</feature>
<keyword evidence="2" id="KW-1133">Transmembrane helix</keyword>
<keyword evidence="2" id="KW-0812">Transmembrane</keyword>
<dbReference type="EMBL" id="CAICTM010000917">
    <property type="protein sequence ID" value="CAB9518261.1"/>
    <property type="molecule type" value="Genomic_DNA"/>
</dbReference>
<dbReference type="PANTHER" id="PTHR35270">
    <property type="entry name" value="FUSELESS, ISOFORM A"/>
    <property type="match status" value="1"/>
</dbReference>
<comment type="caution">
    <text evidence="3">The sequence shown here is derived from an EMBL/GenBank/DDBJ whole genome shotgun (WGS) entry which is preliminary data.</text>
</comment>
<dbReference type="InterPro" id="IPR032751">
    <property type="entry name" value="Fuseless"/>
</dbReference>
<dbReference type="Proteomes" id="UP001153069">
    <property type="component" value="Unassembled WGS sequence"/>
</dbReference>
<name>A0A9N8HLI5_9STRA</name>
<feature type="transmembrane region" description="Helical" evidence="2">
    <location>
        <begin position="269"/>
        <end position="290"/>
    </location>
</feature>
<feature type="transmembrane region" description="Helical" evidence="2">
    <location>
        <begin position="116"/>
        <end position="140"/>
    </location>
</feature>
<sequence>MMGKLQEPTNPTAKPMVPVAPLEIDIAKPSSSDERTFAEITKPHHNWKLKYIVMDWSFSFLIGFLVVSFWRGGWTLMDLWDCSQSPSKTALVDGLTFCGAADIRAQVRIDSAIRSYWIGLLWLFVSVLFIWSGAWEYSFAVGNQKTASDQGRYPLVADLRYGAAVMLRCITVFGFGTAAIHLWRGIWYGLDYWVLYEEPFLSWWTTTLIGIAGAHAMGAGASLLAPPSVYLLDGPSNGASPAIGVTILTSIYNQVLPANSQDAPSLPKALYGIDILGSFLVLPIFVLGFWRGCWGLMDNYLWGFVADNNALYLSILYSFLIAIGCLVVASDDVLFFLPKSFQSSPSLQRIISRVKNLILALGTVNFWRFVWYIWDAFLGGPTHESAWASHILGIVGLATLGCLASIAAPPSTIGVDVLAPPEAAEDTLFRTLPLPAQESLFLFGIARQLEPTITVKMPEDTENSSDSSSSPGEEEDSSSNGSMGEFSV</sequence>
<feature type="transmembrane region" description="Helical" evidence="2">
    <location>
        <begin position="357"/>
        <end position="374"/>
    </location>
</feature>
<dbReference type="PANTHER" id="PTHR35270:SF2">
    <property type="entry name" value="FUSELESS, ISOFORM A"/>
    <property type="match status" value="1"/>
</dbReference>
<evidence type="ECO:0000313" key="4">
    <source>
        <dbReference type="Proteomes" id="UP001153069"/>
    </source>
</evidence>
<feature type="transmembrane region" description="Helical" evidence="2">
    <location>
        <begin position="386"/>
        <end position="408"/>
    </location>
</feature>
<dbReference type="OrthoDB" id="45313at2759"/>
<feature type="transmembrane region" description="Helical" evidence="2">
    <location>
        <begin position="203"/>
        <end position="225"/>
    </location>
</feature>
<gene>
    <name evidence="3" type="ORF">SEMRO_919_G220160.1</name>
</gene>
<proteinExistence type="predicted"/>
<reference evidence="3" key="1">
    <citation type="submission" date="2020-06" db="EMBL/GenBank/DDBJ databases">
        <authorList>
            <consortium name="Plant Systems Biology data submission"/>
        </authorList>
    </citation>
    <scope>NUCLEOTIDE SEQUENCE</scope>
    <source>
        <strain evidence="3">D6</strain>
    </source>
</reference>
<evidence type="ECO:0000256" key="1">
    <source>
        <dbReference type="SAM" id="MobiDB-lite"/>
    </source>
</evidence>
<feature type="transmembrane region" description="Helical" evidence="2">
    <location>
        <begin position="161"/>
        <end position="183"/>
    </location>
</feature>
<keyword evidence="2" id="KW-0472">Membrane</keyword>
<feature type="region of interest" description="Disordered" evidence="1">
    <location>
        <begin position="454"/>
        <end position="488"/>
    </location>
</feature>
<evidence type="ECO:0000313" key="3">
    <source>
        <dbReference type="EMBL" id="CAB9518261.1"/>
    </source>
</evidence>
<dbReference type="Pfam" id="PF15993">
    <property type="entry name" value="Fuseless"/>
    <property type="match status" value="1"/>
</dbReference>